<feature type="region of interest" description="Disordered" evidence="2">
    <location>
        <begin position="107"/>
        <end position="132"/>
    </location>
</feature>
<feature type="region of interest" description="Disordered" evidence="2">
    <location>
        <begin position="155"/>
        <end position="194"/>
    </location>
</feature>
<dbReference type="EMBL" id="CACRZD030000008">
    <property type="protein sequence ID" value="CAA6664533.1"/>
    <property type="molecule type" value="Genomic_DNA"/>
</dbReference>
<keyword evidence="5" id="KW-1185">Reference proteome</keyword>
<keyword evidence="1" id="KW-0863">Zinc-finger</keyword>
<organism evidence="4">
    <name type="scientific">Spirodela intermedia</name>
    <name type="common">Intermediate duckweed</name>
    <dbReference type="NCBI Taxonomy" id="51605"/>
    <lineage>
        <taxon>Eukaryota</taxon>
        <taxon>Viridiplantae</taxon>
        <taxon>Streptophyta</taxon>
        <taxon>Embryophyta</taxon>
        <taxon>Tracheophyta</taxon>
        <taxon>Spermatophyta</taxon>
        <taxon>Magnoliopsida</taxon>
        <taxon>Liliopsida</taxon>
        <taxon>Araceae</taxon>
        <taxon>Lemnoideae</taxon>
        <taxon>Spirodela</taxon>
    </lineage>
</organism>
<reference evidence="4 5" key="1">
    <citation type="submission" date="2019-12" db="EMBL/GenBank/DDBJ databases">
        <authorList>
            <person name="Scholz U."/>
            <person name="Mascher M."/>
            <person name="Fiebig A."/>
        </authorList>
    </citation>
    <scope>NUCLEOTIDE SEQUENCE</scope>
</reference>
<dbReference type="AlphaFoldDB" id="A0A7I8J438"/>
<keyword evidence="1" id="KW-0479">Metal-binding</keyword>
<name>A0A7I8J438_SPIIN</name>
<protein>
    <recommendedName>
        <fullName evidence="3">RING-type domain-containing protein</fullName>
    </recommendedName>
</protein>
<feature type="compositionally biased region" description="Low complexity" evidence="2">
    <location>
        <begin position="164"/>
        <end position="177"/>
    </location>
</feature>
<dbReference type="InterPro" id="IPR013083">
    <property type="entry name" value="Znf_RING/FYVE/PHD"/>
</dbReference>
<dbReference type="PROSITE" id="PS50089">
    <property type="entry name" value="ZF_RING_2"/>
    <property type="match status" value="1"/>
</dbReference>
<accession>A0A7I8J438</accession>
<evidence type="ECO:0000256" key="1">
    <source>
        <dbReference type="PROSITE-ProRule" id="PRU00175"/>
    </source>
</evidence>
<dbReference type="PANTHER" id="PTHR31150">
    <property type="entry name" value="EXPRESSED PROTEIN"/>
    <property type="match status" value="1"/>
</dbReference>
<dbReference type="SUPFAM" id="SSF57850">
    <property type="entry name" value="RING/U-box"/>
    <property type="match status" value="1"/>
</dbReference>
<feature type="compositionally biased region" description="Polar residues" evidence="2">
    <location>
        <begin position="9"/>
        <end position="22"/>
    </location>
</feature>
<feature type="compositionally biased region" description="Polar residues" evidence="2">
    <location>
        <begin position="66"/>
        <end position="79"/>
    </location>
</feature>
<dbReference type="EMBL" id="LR743595">
    <property type="protein sequence ID" value="CAA2625121.1"/>
    <property type="molecule type" value="Genomic_DNA"/>
</dbReference>
<evidence type="ECO:0000256" key="2">
    <source>
        <dbReference type="SAM" id="MobiDB-lite"/>
    </source>
</evidence>
<dbReference type="PANTHER" id="PTHR31150:SF23">
    <property type="entry name" value="MANDELONITRILE LYASE-RELATED"/>
    <property type="match status" value="1"/>
</dbReference>
<evidence type="ECO:0000259" key="3">
    <source>
        <dbReference type="PROSITE" id="PS50089"/>
    </source>
</evidence>
<dbReference type="Gene3D" id="3.30.40.10">
    <property type="entry name" value="Zinc/RING finger domain, C3HC4 (zinc finger)"/>
    <property type="match status" value="1"/>
</dbReference>
<dbReference type="GO" id="GO:0008270">
    <property type="term" value="F:zinc ion binding"/>
    <property type="evidence" value="ECO:0007669"/>
    <property type="project" value="UniProtKB-KW"/>
</dbReference>
<keyword evidence="1" id="KW-0862">Zinc</keyword>
<evidence type="ECO:0000313" key="4">
    <source>
        <dbReference type="EMBL" id="CAA2625121.1"/>
    </source>
</evidence>
<gene>
    <name evidence="4" type="ORF">SI7747_08010922</name>
</gene>
<evidence type="ECO:0000313" key="5">
    <source>
        <dbReference type="Proteomes" id="UP001189122"/>
    </source>
</evidence>
<feature type="region of interest" description="Disordered" evidence="2">
    <location>
        <begin position="1"/>
        <end position="79"/>
    </location>
</feature>
<sequence length="316" mass="34074">MGHNEPFWRSNTSFSPPSSGTWEQRFPAEGLSNESRGGGGIALSSLSSTSKGSRSWRRGDQLPPHNYSSSDGAMSYLSSPSDNFLAQQVVPSLVRGLHANEYVSTAMRGLSSGPQPFPQPSERIRGHMQDPSLSHRNFSARCSFKSKLVHPVSFPERAPKGEEAPGPSASGAPAAEPQPFPRFTDSANPERDALQWSSGSSIDFTDVSDQMEPDSMGHLLGSSSARANDAGHRCGLCERLLSQRSPWSSRHIVQGRDMPVTGVLSCRHAFHAECLESTTPRGCSQDPPCPLCDGTEEGAAREQRAIGRVRIAESRG</sequence>
<feature type="domain" description="RING-type" evidence="3">
    <location>
        <begin position="234"/>
        <end position="293"/>
    </location>
</feature>
<proteinExistence type="predicted"/>
<dbReference type="InterPro" id="IPR001841">
    <property type="entry name" value="Znf_RING"/>
</dbReference>
<dbReference type="Proteomes" id="UP001189122">
    <property type="component" value="Unassembled WGS sequence"/>
</dbReference>
<feature type="compositionally biased region" description="Low complexity" evidence="2">
    <location>
        <begin position="42"/>
        <end position="53"/>
    </location>
</feature>